<name>A0ABT4RZX2_9FLAO</name>
<keyword evidence="2" id="KW-1185">Reference proteome</keyword>
<sequence length="325" mass="37946">MEPEINFYRNLNEETFDDESCFLCGKECDSKTAEHIFPKWLLHKYDLWDKKLTITNQSQIPYRNLTVPCCSECNNVHLSQMEEKFRNLLDNSFENLTNEDEKIIFQWTAKILYATRYKELSLLVDRANPNLGNILSPAELESYSALHLFLQSIRYVTVFNDPKPWSIFIFKCKDDEFFYHNNIPALCLSIKFGKVSLTIIYEDNNVISDFMSPLKVLQNHQLNFAQYLEVNAFLFYSAMIKENVPNYHSSFHQTSEILTVNTIGTLKSRKWNDKEFSAILDFILYSSGIDIGMSVLQPDGKITSFLVDENNEHLLKNHFNNKDSS</sequence>
<accession>A0ABT4RZX2</accession>
<reference evidence="1" key="1">
    <citation type="submission" date="2022-11" db="EMBL/GenBank/DDBJ databases">
        <title>Refractory cell wall polysaccharides provide important carbon source for microbial heterotrophs in the hadal ocean.</title>
        <authorList>
            <person name="Zhu X."/>
        </authorList>
    </citation>
    <scope>NUCLEOTIDE SEQUENCE</scope>
    <source>
        <strain evidence="1">MTRN7</strain>
    </source>
</reference>
<proteinExistence type="predicted"/>
<organism evidence="1 2">
    <name type="scientific">Mesoflavibacter profundi</name>
    <dbReference type="NCBI Taxonomy" id="2708110"/>
    <lineage>
        <taxon>Bacteria</taxon>
        <taxon>Pseudomonadati</taxon>
        <taxon>Bacteroidota</taxon>
        <taxon>Flavobacteriia</taxon>
        <taxon>Flavobacteriales</taxon>
        <taxon>Flavobacteriaceae</taxon>
        <taxon>Mesoflavibacter</taxon>
    </lineage>
</organism>
<gene>
    <name evidence="1" type="ORF">OOZ35_07710</name>
</gene>
<evidence type="ECO:0008006" key="3">
    <source>
        <dbReference type="Google" id="ProtNLM"/>
    </source>
</evidence>
<dbReference type="RefSeq" id="WP_270005426.1">
    <property type="nucleotide sequence ID" value="NZ_JAPFGC010000002.1"/>
</dbReference>
<protein>
    <recommendedName>
        <fullName evidence="3">HNH endonuclease</fullName>
    </recommendedName>
</protein>
<evidence type="ECO:0000313" key="1">
    <source>
        <dbReference type="EMBL" id="MDA0177371.1"/>
    </source>
</evidence>
<comment type="caution">
    <text evidence="1">The sequence shown here is derived from an EMBL/GenBank/DDBJ whole genome shotgun (WGS) entry which is preliminary data.</text>
</comment>
<dbReference type="Proteomes" id="UP001149142">
    <property type="component" value="Unassembled WGS sequence"/>
</dbReference>
<dbReference type="EMBL" id="JAPFGC010000002">
    <property type="protein sequence ID" value="MDA0177371.1"/>
    <property type="molecule type" value="Genomic_DNA"/>
</dbReference>
<evidence type="ECO:0000313" key="2">
    <source>
        <dbReference type="Proteomes" id="UP001149142"/>
    </source>
</evidence>